<dbReference type="AlphaFoldDB" id="A0A9P7DM81"/>
<protein>
    <submittedName>
        <fullName evidence="1">Uncharacterized protein</fullName>
    </submittedName>
</protein>
<name>A0A9P7DM81_9AGAM</name>
<feature type="non-terminal residue" evidence="1">
    <location>
        <position position="1"/>
    </location>
</feature>
<reference evidence="1" key="1">
    <citation type="journal article" date="2020" name="New Phytol.">
        <title>Comparative genomics reveals dynamic genome evolution in host specialist ectomycorrhizal fungi.</title>
        <authorList>
            <person name="Lofgren L.A."/>
            <person name="Nguyen N.H."/>
            <person name="Vilgalys R."/>
            <person name="Ruytinx J."/>
            <person name="Liao H.L."/>
            <person name="Branco S."/>
            <person name="Kuo A."/>
            <person name="LaButti K."/>
            <person name="Lipzen A."/>
            <person name="Andreopoulos W."/>
            <person name="Pangilinan J."/>
            <person name="Riley R."/>
            <person name="Hundley H."/>
            <person name="Na H."/>
            <person name="Barry K."/>
            <person name="Grigoriev I.V."/>
            <person name="Stajich J.E."/>
            <person name="Kennedy P.G."/>
        </authorList>
    </citation>
    <scope>NUCLEOTIDE SEQUENCE</scope>
    <source>
        <strain evidence="1">MN1</strain>
    </source>
</reference>
<gene>
    <name evidence="1" type="ORF">BJ212DRAFT_1288930</name>
</gene>
<dbReference type="RefSeq" id="XP_041185595.1">
    <property type="nucleotide sequence ID" value="XM_041332048.1"/>
</dbReference>
<dbReference type="GeneID" id="64626065"/>
<dbReference type="OrthoDB" id="2679880at2759"/>
<proteinExistence type="predicted"/>
<dbReference type="Proteomes" id="UP000807769">
    <property type="component" value="Unassembled WGS sequence"/>
</dbReference>
<accession>A0A9P7DM81</accession>
<comment type="caution">
    <text evidence="1">The sequence shown here is derived from an EMBL/GenBank/DDBJ whole genome shotgun (WGS) entry which is preliminary data.</text>
</comment>
<keyword evidence="2" id="KW-1185">Reference proteome</keyword>
<sequence>HAHNVLALAKELELPHFPDLIHQFIFEQMCRPDNDQDPAEIPLAGCPRFAGKISIFNSASSRFYVPSDISGIGGMHVEHICACPLWQNEAPHNDCIFINMGSSTEGI</sequence>
<dbReference type="EMBL" id="JABBWG010000178">
    <property type="protein sequence ID" value="KAG1798349.1"/>
    <property type="molecule type" value="Genomic_DNA"/>
</dbReference>
<evidence type="ECO:0000313" key="1">
    <source>
        <dbReference type="EMBL" id="KAG1798349.1"/>
    </source>
</evidence>
<organism evidence="1 2">
    <name type="scientific">Suillus subaureus</name>
    <dbReference type="NCBI Taxonomy" id="48587"/>
    <lineage>
        <taxon>Eukaryota</taxon>
        <taxon>Fungi</taxon>
        <taxon>Dikarya</taxon>
        <taxon>Basidiomycota</taxon>
        <taxon>Agaricomycotina</taxon>
        <taxon>Agaricomycetes</taxon>
        <taxon>Agaricomycetidae</taxon>
        <taxon>Boletales</taxon>
        <taxon>Suillineae</taxon>
        <taxon>Suillaceae</taxon>
        <taxon>Suillus</taxon>
    </lineage>
</organism>
<evidence type="ECO:0000313" key="2">
    <source>
        <dbReference type="Proteomes" id="UP000807769"/>
    </source>
</evidence>